<gene>
    <name evidence="1" type="ORF">GLOTRDRAFT_100009</name>
</gene>
<evidence type="ECO:0000313" key="2">
    <source>
        <dbReference type="Proteomes" id="UP000030669"/>
    </source>
</evidence>
<reference evidence="1 2" key="1">
    <citation type="journal article" date="2012" name="Science">
        <title>The Paleozoic origin of enzymatic lignin decomposition reconstructed from 31 fungal genomes.</title>
        <authorList>
            <person name="Floudas D."/>
            <person name="Binder M."/>
            <person name="Riley R."/>
            <person name="Barry K."/>
            <person name="Blanchette R.A."/>
            <person name="Henrissat B."/>
            <person name="Martinez A.T."/>
            <person name="Otillar R."/>
            <person name="Spatafora J.W."/>
            <person name="Yadav J.S."/>
            <person name="Aerts A."/>
            <person name="Benoit I."/>
            <person name="Boyd A."/>
            <person name="Carlson A."/>
            <person name="Copeland A."/>
            <person name="Coutinho P.M."/>
            <person name="de Vries R.P."/>
            <person name="Ferreira P."/>
            <person name="Findley K."/>
            <person name="Foster B."/>
            <person name="Gaskell J."/>
            <person name="Glotzer D."/>
            <person name="Gorecki P."/>
            <person name="Heitman J."/>
            <person name="Hesse C."/>
            <person name="Hori C."/>
            <person name="Igarashi K."/>
            <person name="Jurgens J.A."/>
            <person name="Kallen N."/>
            <person name="Kersten P."/>
            <person name="Kohler A."/>
            <person name="Kuees U."/>
            <person name="Kumar T.K.A."/>
            <person name="Kuo A."/>
            <person name="LaButti K."/>
            <person name="Larrondo L.F."/>
            <person name="Lindquist E."/>
            <person name="Ling A."/>
            <person name="Lombard V."/>
            <person name="Lucas S."/>
            <person name="Lundell T."/>
            <person name="Martin R."/>
            <person name="McLaughlin D.J."/>
            <person name="Morgenstern I."/>
            <person name="Morin E."/>
            <person name="Murat C."/>
            <person name="Nagy L.G."/>
            <person name="Nolan M."/>
            <person name="Ohm R.A."/>
            <person name="Patyshakuliyeva A."/>
            <person name="Rokas A."/>
            <person name="Ruiz-Duenas F.J."/>
            <person name="Sabat G."/>
            <person name="Salamov A."/>
            <person name="Samejima M."/>
            <person name="Schmutz J."/>
            <person name="Slot J.C."/>
            <person name="St John F."/>
            <person name="Stenlid J."/>
            <person name="Sun H."/>
            <person name="Sun S."/>
            <person name="Syed K."/>
            <person name="Tsang A."/>
            <person name="Wiebenga A."/>
            <person name="Young D."/>
            <person name="Pisabarro A."/>
            <person name="Eastwood D.C."/>
            <person name="Martin F."/>
            <person name="Cullen D."/>
            <person name="Grigoriev I.V."/>
            <person name="Hibbett D.S."/>
        </authorList>
    </citation>
    <scope>NUCLEOTIDE SEQUENCE [LARGE SCALE GENOMIC DNA]</scope>
    <source>
        <strain evidence="1 2">ATCC 11539</strain>
    </source>
</reference>
<dbReference type="AlphaFoldDB" id="S7Q6G8"/>
<sequence>MPEAEYAAKHLVFQPEAASPERHLSERTIQSHPLSSSIATTVPKMSSTLASLPLPIRICIEVLSPECRELVKRVADRLGQRVENEVM</sequence>
<dbReference type="Proteomes" id="UP000030669">
    <property type="component" value="Unassembled WGS sequence"/>
</dbReference>
<dbReference type="EMBL" id="KB469302">
    <property type="protein sequence ID" value="EPQ55107.1"/>
    <property type="molecule type" value="Genomic_DNA"/>
</dbReference>
<proteinExistence type="predicted"/>
<dbReference type="HOGENOM" id="CLU_2489351_0_0_1"/>
<name>S7Q6G8_GLOTA</name>
<organism evidence="1 2">
    <name type="scientific">Gloeophyllum trabeum (strain ATCC 11539 / FP-39264 / Madison 617)</name>
    <name type="common">Brown rot fungus</name>
    <dbReference type="NCBI Taxonomy" id="670483"/>
    <lineage>
        <taxon>Eukaryota</taxon>
        <taxon>Fungi</taxon>
        <taxon>Dikarya</taxon>
        <taxon>Basidiomycota</taxon>
        <taxon>Agaricomycotina</taxon>
        <taxon>Agaricomycetes</taxon>
        <taxon>Gloeophyllales</taxon>
        <taxon>Gloeophyllaceae</taxon>
        <taxon>Gloeophyllum</taxon>
    </lineage>
</organism>
<keyword evidence="2" id="KW-1185">Reference proteome</keyword>
<dbReference type="GeneID" id="19298355"/>
<feature type="non-terminal residue" evidence="1">
    <location>
        <position position="87"/>
    </location>
</feature>
<evidence type="ECO:0000313" key="1">
    <source>
        <dbReference type="EMBL" id="EPQ55107.1"/>
    </source>
</evidence>
<protein>
    <submittedName>
        <fullName evidence="1">Uncharacterized protein</fullName>
    </submittedName>
</protein>
<dbReference type="KEGG" id="gtr:GLOTRDRAFT_100009"/>
<accession>S7Q6G8</accession>
<dbReference type="RefSeq" id="XP_007866274.1">
    <property type="nucleotide sequence ID" value="XM_007868083.1"/>
</dbReference>